<dbReference type="PROSITE" id="PS51257">
    <property type="entry name" value="PROKAR_LIPOPROTEIN"/>
    <property type="match status" value="1"/>
</dbReference>
<evidence type="ECO:0000313" key="3">
    <source>
        <dbReference type="Proteomes" id="UP000317835"/>
    </source>
</evidence>
<feature type="region of interest" description="Disordered" evidence="1">
    <location>
        <begin position="510"/>
        <end position="542"/>
    </location>
</feature>
<accession>A0A518H990</accession>
<gene>
    <name evidence="2" type="ORF">ElP_53400</name>
</gene>
<dbReference type="KEGG" id="tpla:ElP_53400"/>
<feature type="compositionally biased region" description="Basic and acidic residues" evidence="1">
    <location>
        <begin position="652"/>
        <end position="663"/>
    </location>
</feature>
<dbReference type="EMBL" id="CP036426">
    <property type="protein sequence ID" value="QDV37401.1"/>
    <property type="molecule type" value="Genomic_DNA"/>
</dbReference>
<feature type="compositionally biased region" description="Low complexity" evidence="1">
    <location>
        <begin position="122"/>
        <end position="133"/>
    </location>
</feature>
<feature type="region of interest" description="Disordered" evidence="1">
    <location>
        <begin position="350"/>
        <end position="438"/>
    </location>
</feature>
<feature type="compositionally biased region" description="Low complexity" evidence="1">
    <location>
        <begin position="364"/>
        <end position="379"/>
    </location>
</feature>
<keyword evidence="3" id="KW-1185">Reference proteome</keyword>
<feature type="region of interest" description="Disordered" evidence="1">
    <location>
        <begin position="107"/>
        <end position="150"/>
    </location>
</feature>
<reference evidence="2 3" key="1">
    <citation type="submission" date="2019-02" db="EMBL/GenBank/DDBJ databases">
        <title>Deep-cultivation of Planctomycetes and their phenomic and genomic characterization uncovers novel biology.</title>
        <authorList>
            <person name="Wiegand S."/>
            <person name="Jogler M."/>
            <person name="Boedeker C."/>
            <person name="Pinto D."/>
            <person name="Vollmers J."/>
            <person name="Rivas-Marin E."/>
            <person name="Kohn T."/>
            <person name="Peeters S.H."/>
            <person name="Heuer A."/>
            <person name="Rast P."/>
            <person name="Oberbeckmann S."/>
            <person name="Bunk B."/>
            <person name="Jeske O."/>
            <person name="Meyerdierks A."/>
            <person name="Storesund J.E."/>
            <person name="Kallscheuer N."/>
            <person name="Luecker S."/>
            <person name="Lage O.M."/>
            <person name="Pohl T."/>
            <person name="Merkel B.J."/>
            <person name="Hornburger P."/>
            <person name="Mueller R.-W."/>
            <person name="Bruemmer F."/>
            <person name="Labrenz M."/>
            <person name="Spormann A.M."/>
            <person name="Op den Camp H."/>
            <person name="Overmann J."/>
            <person name="Amann R."/>
            <person name="Jetten M.S.M."/>
            <person name="Mascher T."/>
            <person name="Medema M.H."/>
            <person name="Devos D.P."/>
            <person name="Kaster A.-K."/>
            <person name="Ovreas L."/>
            <person name="Rohde M."/>
            <person name="Galperin M.Y."/>
            <person name="Jogler C."/>
        </authorList>
    </citation>
    <scope>NUCLEOTIDE SEQUENCE [LARGE SCALE GENOMIC DNA]</scope>
    <source>
        <strain evidence="2 3">ElP</strain>
    </source>
</reference>
<dbReference type="AlphaFoldDB" id="A0A518H990"/>
<dbReference type="Proteomes" id="UP000317835">
    <property type="component" value="Chromosome"/>
</dbReference>
<name>A0A518H990_9BACT</name>
<sequence>MKQSRMTLVYVALAVGVAGCRHPSITAVSLAPHYCQHPLGHAFCVKEPEGIPFYLPKPMLIVAKNFRSIEEAKTGLTDSAPIPNYFDDQAKYADLNARTNFVGLNGAEVTSGGDPPGPSSPGAPAGTAVASTSKPTLYSPGGPPITPSAGQLPQELIGPETFYTYQIVFVPDMSQKYGLKVKGGAGEIRAAMNLVNGWMFTGLGPYYMKDSSTSQNTLSSGIAANLAASGVADVITSLSKLKPQVPGTEGESQTVDAGDLRRVVTQLEELRPFAQPVCLPEYAEIHVYEPSLMPDGSMDWREIVNHQFNRDVLGIVYRDTIISPAAPAPAAAAAQAATAAAQAAAARGDAAPPAPVAPAEGTRAASAPAADAPNSAESPSETDPADTEESPGTQDPPSDGGPGEDAIIDDEIPVVRPPGGLGHRSDAGSGGPDGVRRTSFTATDALTSPMDPFAQVPLDLPALPGPSVPTIVPAPVIPTVPRASGQLNLIGPPGDVHQRAQRLAAQLAITPPSTGVQQGPPADTNTEKTHTEKTDPENITVPQGAAPGAGIGNQLINHIYPAPPVAESAFAAHEPHHRFRIPLPFFHHKEREQRRPRVYQYVDEREGATLDELRTFVPPAPASTFVPPAVAPAPAVATSGTISPGLVPQGREPLEADRPGGSR</sequence>
<evidence type="ECO:0000313" key="2">
    <source>
        <dbReference type="EMBL" id="QDV37401.1"/>
    </source>
</evidence>
<feature type="region of interest" description="Disordered" evidence="1">
    <location>
        <begin position="634"/>
        <end position="663"/>
    </location>
</feature>
<proteinExistence type="predicted"/>
<feature type="compositionally biased region" description="Basic and acidic residues" evidence="1">
    <location>
        <begin position="525"/>
        <end position="536"/>
    </location>
</feature>
<organism evidence="2 3">
    <name type="scientific">Tautonia plasticadhaerens</name>
    <dbReference type="NCBI Taxonomy" id="2527974"/>
    <lineage>
        <taxon>Bacteria</taxon>
        <taxon>Pseudomonadati</taxon>
        <taxon>Planctomycetota</taxon>
        <taxon>Planctomycetia</taxon>
        <taxon>Isosphaerales</taxon>
        <taxon>Isosphaeraceae</taxon>
        <taxon>Tautonia</taxon>
    </lineage>
</organism>
<protein>
    <submittedName>
        <fullName evidence="2">Uncharacterized protein</fullName>
    </submittedName>
</protein>
<evidence type="ECO:0000256" key="1">
    <source>
        <dbReference type="SAM" id="MobiDB-lite"/>
    </source>
</evidence>